<feature type="chain" id="PRO_5015422981" evidence="1">
    <location>
        <begin position="23"/>
        <end position="737"/>
    </location>
</feature>
<dbReference type="Proteomes" id="UP000239504">
    <property type="component" value="Unassembled WGS sequence"/>
</dbReference>
<keyword evidence="1" id="KW-0732">Signal</keyword>
<evidence type="ECO:0000259" key="2">
    <source>
        <dbReference type="Pfam" id="PF06452"/>
    </source>
</evidence>
<dbReference type="InterPro" id="IPR045670">
    <property type="entry name" value="DUF5916"/>
</dbReference>
<dbReference type="OrthoDB" id="9786766at2"/>
<gene>
    <name evidence="4" type="ORF">CW354_09410</name>
</gene>
<feature type="domain" description="DUF5916" evidence="3">
    <location>
        <begin position="252"/>
        <end position="385"/>
    </location>
</feature>
<dbReference type="EMBL" id="PJCH01000005">
    <property type="protein sequence ID" value="PQA88495.1"/>
    <property type="molecule type" value="Genomic_DNA"/>
</dbReference>
<dbReference type="RefSeq" id="WP_104829739.1">
    <property type="nucleotide sequence ID" value="NZ_PJCH01000005.1"/>
</dbReference>
<feature type="domain" description="Carbohydrate-binding" evidence="2">
    <location>
        <begin position="56"/>
        <end position="197"/>
    </location>
</feature>
<name>A0A2S7K7L8_9PROT</name>
<accession>A0A2S7K7L8</accession>
<feature type="signal peptide" evidence="1">
    <location>
        <begin position="1"/>
        <end position="22"/>
    </location>
</feature>
<evidence type="ECO:0000313" key="5">
    <source>
        <dbReference type="Proteomes" id="UP000239504"/>
    </source>
</evidence>
<organism evidence="4 5">
    <name type="scientific">Hyphococcus luteus</name>
    <dbReference type="NCBI Taxonomy" id="2058213"/>
    <lineage>
        <taxon>Bacteria</taxon>
        <taxon>Pseudomonadati</taxon>
        <taxon>Pseudomonadota</taxon>
        <taxon>Alphaproteobacteria</taxon>
        <taxon>Parvularculales</taxon>
        <taxon>Parvularculaceae</taxon>
        <taxon>Hyphococcus</taxon>
    </lineage>
</organism>
<evidence type="ECO:0000313" key="4">
    <source>
        <dbReference type="EMBL" id="PQA88495.1"/>
    </source>
</evidence>
<dbReference type="CDD" id="cd09618">
    <property type="entry name" value="CBM9_like_2"/>
    <property type="match status" value="1"/>
</dbReference>
<sequence length="737" mass="82842">MRRQIFWLTAFAALCANGPAGAAQDTSVRRSSDRNFANFTPCVQAVRIAHEDAPVIDGDLSDPVWRRAQPITEFYQVDPVEGAAPTEPTKAYVLFDERNLYIGIYNYDSEPELIRRSQMQRDFILRDDDAVRVYLDTFGSFRDAYFFGVNANGARADALIENNSNYQNQWNTIWRAESRLADDGWMTEIVIPFQSISFDPNLEEWNMQIVRNIRRKNEEIRWSNIDRSRGRIDMTNPGRLAGVRDVESGIGLELQAYVTGAAAYDWRTADKDYDFNPSGNAFYKITPSLTGSLTVNTDFSDTQLDDRQVNTGRFSLFFPETRDFFLQDAQVFEFGGRIFQDLVNGMPFFSRNIGIVDGQPVDLLAGAKLSGKLGPANIGAISARTSASEAIGVDGQFLSSARLSVPVLSASKLGLVFTHGDPTGEDESTVAGADFQFKKLNLFGDGTLFADTAYTHSFTGGESDHMLAHETAYRSQTWNGTFRFRDIGADYAPKLGFVNRTDIRRYNANGWRKYRPSGGFIREAETGGFANIITDRNGRTLDRFFGAWMGGSNNPGDELWLRYENGFVDIVDPFSIAGEVPVAPGDYRWSQYEVEASATNARMVGAEVEARWGGIYDGDYLNIRSELSLRPSRYFELAAGYEYSDFDLPSGEIGVHIASVNSTIAFTPDMTIKTEIQYDNISEAFTFFSRFSWEPMPEREIFLSIGHTALIERTDFPRDFTSRRSSLALRLGHTFRM</sequence>
<protein>
    <submittedName>
        <fullName evidence="4">Uncharacterized protein</fullName>
    </submittedName>
</protein>
<evidence type="ECO:0000259" key="3">
    <source>
        <dbReference type="Pfam" id="PF19313"/>
    </source>
</evidence>
<dbReference type="Gene3D" id="2.60.40.1190">
    <property type="match status" value="1"/>
</dbReference>
<keyword evidence="5" id="KW-1185">Reference proteome</keyword>
<dbReference type="InterPro" id="IPR010502">
    <property type="entry name" value="Carb-bd_dom_fam9"/>
</dbReference>
<evidence type="ECO:0000256" key="1">
    <source>
        <dbReference type="SAM" id="SignalP"/>
    </source>
</evidence>
<dbReference type="GO" id="GO:0030246">
    <property type="term" value="F:carbohydrate binding"/>
    <property type="evidence" value="ECO:0007669"/>
    <property type="project" value="InterPro"/>
</dbReference>
<dbReference type="SUPFAM" id="SSF49344">
    <property type="entry name" value="CBD9-like"/>
    <property type="match status" value="1"/>
</dbReference>
<dbReference type="GO" id="GO:0016052">
    <property type="term" value="P:carbohydrate catabolic process"/>
    <property type="evidence" value="ECO:0007669"/>
    <property type="project" value="InterPro"/>
</dbReference>
<reference evidence="4 5" key="1">
    <citation type="submission" date="2017-12" db="EMBL/GenBank/DDBJ databases">
        <authorList>
            <person name="Hurst M.R.H."/>
        </authorList>
    </citation>
    <scope>NUCLEOTIDE SEQUENCE [LARGE SCALE GENOMIC DNA]</scope>
    <source>
        <strain evidence="4 5">SY-3-19</strain>
    </source>
</reference>
<dbReference type="GO" id="GO:0004553">
    <property type="term" value="F:hydrolase activity, hydrolyzing O-glycosyl compounds"/>
    <property type="evidence" value="ECO:0007669"/>
    <property type="project" value="InterPro"/>
</dbReference>
<dbReference type="Pfam" id="PF19313">
    <property type="entry name" value="DUF5916"/>
    <property type="match status" value="1"/>
</dbReference>
<proteinExistence type="predicted"/>
<dbReference type="Pfam" id="PF06452">
    <property type="entry name" value="CBM9_1"/>
    <property type="match status" value="1"/>
</dbReference>
<comment type="caution">
    <text evidence="4">The sequence shown here is derived from an EMBL/GenBank/DDBJ whole genome shotgun (WGS) entry which is preliminary data.</text>
</comment>
<dbReference type="AlphaFoldDB" id="A0A2S7K7L8"/>